<dbReference type="PROSITE" id="PS51892">
    <property type="entry name" value="SUBTILASE"/>
    <property type="match status" value="1"/>
</dbReference>
<comment type="caution">
    <text evidence="6">Lacks conserved residue(s) required for the propagation of feature annotation.</text>
</comment>
<dbReference type="Gene3D" id="3.40.50.200">
    <property type="entry name" value="Peptidase S8/S53 domain"/>
    <property type="match status" value="1"/>
</dbReference>
<feature type="region of interest" description="Disordered" evidence="7">
    <location>
        <begin position="512"/>
        <end position="677"/>
    </location>
</feature>
<dbReference type="InterPro" id="IPR000209">
    <property type="entry name" value="Peptidase_S8/S53_dom"/>
</dbReference>
<reference evidence="12" key="1">
    <citation type="submission" date="2015-06" db="UniProtKB">
        <authorList>
            <consortium name="EnsemblPlants"/>
        </authorList>
    </citation>
    <scope>IDENTIFICATION</scope>
</reference>
<evidence type="ECO:0000256" key="2">
    <source>
        <dbReference type="ARBA" id="ARBA00022670"/>
    </source>
</evidence>
<dbReference type="CDD" id="cd02120">
    <property type="entry name" value="PA_subtilisin_like"/>
    <property type="match status" value="1"/>
</dbReference>
<dbReference type="PANTHER" id="PTHR10795">
    <property type="entry name" value="PROPROTEIN CONVERTASE SUBTILISIN/KEXIN"/>
    <property type="match status" value="1"/>
</dbReference>
<dbReference type="InterPro" id="IPR036852">
    <property type="entry name" value="Peptidase_S8/S53_dom_sf"/>
</dbReference>
<proteinExistence type="inferred from homology"/>
<keyword evidence="2" id="KW-0645">Protease</keyword>
<protein>
    <recommendedName>
        <fullName evidence="13">Subtilisin-like protease</fullName>
    </recommendedName>
</protein>
<keyword evidence="4" id="KW-0378">Hydrolase</keyword>
<evidence type="ECO:0000313" key="12">
    <source>
        <dbReference type="EnsemblPlants" id="EMT29812"/>
    </source>
</evidence>
<evidence type="ECO:0000256" key="4">
    <source>
        <dbReference type="ARBA" id="ARBA00022801"/>
    </source>
</evidence>
<dbReference type="Gene3D" id="3.30.70.80">
    <property type="entry name" value="Peptidase S8 propeptide/proteinase inhibitor I9"/>
    <property type="match status" value="1"/>
</dbReference>
<dbReference type="SUPFAM" id="SSF52743">
    <property type="entry name" value="Subtilisin-like"/>
    <property type="match status" value="1"/>
</dbReference>
<feature type="compositionally biased region" description="Basic residues" evidence="7">
    <location>
        <begin position="600"/>
        <end position="613"/>
    </location>
</feature>
<dbReference type="AlphaFoldDB" id="M8CQK9"/>
<feature type="domain" description="Peptidase S8/S53" evidence="9">
    <location>
        <begin position="126"/>
        <end position="330"/>
    </location>
</feature>
<dbReference type="CDD" id="cd04852">
    <property type="entry name" value="Peptidases_S8_3"/>
    <property type="match status" value="1"/>
</dbReference>
<feature type="compositionally biased region" description="Acidic residues" evidence="7">
    <location>
        <begin position="659"/>
        <end position="674"/>
    </location>
</feature>
<dbReference type="PRINTS" id="PR00723">
    <property type="entry name" value="SUBTILISIN"/>
</dbReference>
<evidence type="ECO:0008006" key="13">
    <source>
        <dbReference type="Google" id="ProtNLM"/>
    </source>
</evidence>
<dbReference type="GO" id="GO:0006508">
    <property type="term" value="P:proteolysis"/>
    <property type="evidence" value="ECO:0007669"/>
    <property type="project" value="UniProtKB-KW"/>
</dbReference>
<comment type="similarity">
    <text evidence="1 6">Belongs to the peptidase S8 family.</text>
</comment>
<evidence type="ECO:0000256" key="3">
    <source>
        <dbReference type="ARBA" id="ARBA00022729"/>
    </source>
</evidence>
<evidence type="ECO:0000256" key="5">
    <source>
        <dbReference type="ARBA" id="ARBA00022825"/>
    </source>
</evidence>
<feature type="chain" id="PRO_5014584722" description="Subtilisin-like protease" evidence="8">
    <location>
        <begin position="20"/>
        <end position="702"/>
    </location>
</feature>
<evidence type="ECO:0000259" key="10">
    <source>
        <dbReference type="Pfam" id="PF05922"/>
    </source>
</evidence>
<dbReference type="InterPro" id="IPR034197">
    <property type="entry name" value="Peptidases_S8_3"/>
</dbReference>
<evidence type="ECO:0000256" key="6">
    <source>
        <dbReference type="PROSITE-ProRule" id="PRU01240"/>
    </source>
</evidence>
<dbReference type="EnsemblPlants" id="EMT29812">
    <property type="protein sequence ID" value="EMT29812"/>
    <property type="gene ID" value="F775_42283"/>
</dbReference>
<evidence type="ECO:0000256" key="1">
    <source>
        <dbReference type="ARBA" id="ARBA00011073"/>
    </source>
</evidence>
<sequence>MLPWVALVLVALWVRPAASADTVAASSYIVHMDKSAMPSGFSSHLRWYESTLAVAAPGAEMFYVYDHAMHGFAARLPEDELDRLRRSPGFVSCYRDDARVVRDTTHTPEFLGVSAAGGIWEASKYGENVIIGVVDTGVWPESASFRDDGLPPVPARWKGFCESGTAFDAAKVCNRKLVGARKFNKGLIANTNVTIAVDSPRDTDGHGTHTSSTAAGSPVSGASFFGYARGIARGMAPRARVAVYKALWDEGSYASDILAAMDQAIADGVDVLSLSLGLNGRQLYDDPVAIGAFAAMERGVFVSTSAGNDGPDLGYLHNGSPWVLTVGSGTVDRKFSGVVRLGDGTTFVGESLYPGTPSSLGNAGLVFLGTCDNDTSLSMNRDKVVLCDATDTDSLGSAISSAQNAKIKTVTQSSAPVDCVGASLDLNYPSFIAYFDTTGEKTFARTVTNVGDGPARYNATVEGLDGVKVSVVPNRLVFGGKHEKQRYTVVIQVREELMPEVVLHGSLTWVDDNGKYTEEKGRSEGWEGRSPKRGKMPPSSGSDIDGIDDDADKEQGQDPPFTACGTATSSYDVYMVDTPKKASDDDKEDPVENKPPKTQSKYRRPKRRSKSHRSNAGTGENSTPDDAENNEDPVGARSEQEEQENGQASPDEQALPSDNSEDDNYLPLSEDEAQEGFIQSALRGQNLLNHCTHQGVSTMYTS</sequence>
<evidence type="ECO:0000256" key="7">
    <source>
        <dbReference type="SAM" id="MobiDB-lite"/>
    </source>
</evidence>
<feature type="compositionally biased region" description="Basic and acidic residues" evidence="7">
    <location>
        <begin position="512"/>
        <end position="530"/>
    </location>
</feature>
<dbReference type="InterPro" id="IPR037045">
    <property type="entry name" value="S8pro/Inhibitor_I9_sf"/>
</dbReference>
<dbReference type="FunFam" id="3.30.70.80:FF:000003">
    <property type="entry name" value="Subtilisin-like protease SBT1.9"/>
    <property type="match status" value="1"/>
</dbReference>
<dbReference type="Pfam" id="PF00082">
    <property type="entry name" value="Peptidase_S8"/>
    <property type="match status" value="1"/>
</dbReference>
<dbReference type="Pfam" id="PF05922">
    <property type="entry name" value="Inhibitor_I9"/>
    <property type="match status" value="1"/>
</dbReference>
<name>M8CQK9_AEGTA</name>
<dbReference type="Pfam" id="PF17766">
    <property type="entry name" value="fn3_6"/>
    <property type="match status" value="1"/>
</dbReference>
<evidence type="ECO:0000256" key="8">
    <source>
        <dbReference type="SAM" id="SignalP"/>
    </source>
</evidence>
<dbReference type="SUPFAM" id="SSF54897">
    <property type="entry name" value="Protease propeptides/inhibitors"/>
    <property type="match status" value="1"/>
</dbReference>
<keyword evidence="3 8" id="KW-0732">Signal</keyword>
<dbReference type="ExpressionAtlas" id="M8CQK9">
    <property type="expression patterns" value="baseline"/>
</dbReference>
<dbReference type="InterPro" id="IPR015500">
    <property type="entry name" value="Peptidase_S8_subtilisin-rel"/>
</dbReference>
<feature type="domain" description="Inhibitor I9" evidence="10">
    <location>
        <begin position="27"/>
        <end position="97"/>
    </location>
</feature>
<dbReference type="GO" id="GO:0004252">
    <property type="term" value="F:serine-type endopeptidase activity"/>
    <property type="evidence" value="ECO:0007669"/>
    <property type="project" value="InterPro"/>
</dbReference>
<keyword evidence="5" id="KW-0720">Serine protease</keyword>
<dbReference type="InterPro" id="IPR010259">
    <property type="entry name" value="S8pro/Inhibitor_I9"/>
</dbReference>
<feature type="compositionally biased region" description="Basic and acidic residues" evidence="7">
    <location>
        <begin position="578"/>
        <end position="595"/>
    </location>
</feature>
<organism evidence="12">
    <name type="scientific">Aegilops tauschii</name>
    <name type="common">Tausch's goatgrass</name>
    <name type="synonym">Aegilops squarrosa</name>
    <dbReference type="NCBI Taxonomy" id="37682"/>
    <lineage>
        <taxon>Eukaryota</taxon>
        <taxon>Viridiplantae</taxon>
        <taxon>Streptophyta</taxon>
        <taxon>Embryophyta</taxon>
        <taxon>Tracheophyta</taxon>
        <taxon>Spermatophyta</taxon>
        <taxon>Magnoliopsida</taxon>
        <taxon>Liliopsida</taxon>
        <taxon>Poales</taxon>
        <taxon>Poaceae</taxon>
        <taxon>BOP clade</taxon>
        <taxon>Pooideae</taxon>
        <taxon>Triticodae</taxon>
        <taxon>Triticeae</taxon>
        <taxon>Triticinae</taxon>
        <taxon>Aegilops</taxon>
    </lineage>
</organism>
<feature type="domain" description="Subtilisin-like protease fibronectin type-III" evidence="11">
    <location>
        <begin position="425"/>
        <end position="514"/>
    </location>
</feature>
<accession>M8CQK9</accession>
<dbReference type="InterPro" id="IPR041469">
    <property type="entry name" value="Subtilisin-like_FN3"/>
</dbReference>
<dbReference type="InterPro" id="IPR045051">
    <property type="entry name" value="SBT"/>
</dbReference>
<evidence type="ECO:0000259" key="11">
    <source>
        <dbReference type="Pfam" id="PF17766"/>
    </source>
</evidence>
<dbReference type="Gene3D" id="3.50.30.30">
    <property type="match status" value="1"/>
</dbReference>
<evidence type="ECO:0000259" key="9">
    <source>
        <dbReference type="Pfam" id="PF00082"/>
    </source>
</evidence>
<feature type="signal peptide" evidence="8">
    <location>
        <begin position="1"/>
        <end position="19"/>
    </location>
</feature>